<dbReference type="RefSeq" id="WP_169147377.1">
    <property type="nucleotide sequence ID" value="NZ_JABBGA010000019.1"/>
</dbReference>
<keyword evidence="2" id="KW-0808">Transferase</keyword>
<evidence type="ECO:0000313" key="3">
    <source>
        <dbReference type="Proteomes" id="UP000580043"/>
    </source>
</evidence>
<dbReference type="GO" id="GO:0016747">
    <property type="term" value="F:acyltransferase activity, transferring groups other than amino-acyl groups"/>
    <property type="evidence" value="ECO:0007669"/>
    <property type="project" value="InterPro"/>
</dbReference>
<dbReference type="InterPro" id="IPR051531">
    <property type="entry name" value="N-acetyltransferase"/>
</dbReference>
<name>A0A848GEH0_9RHOO</name>
<dbReference type="InterPro" id="IPR016181">
    <property type="entry name" value="Acyl_CoA_acyltransferase"/>
</dbReference>
<gene>
    <name evidence="2" type="ORF">HHL15_18960</name>
</gene>
<dbReference type="PANTHER" id="PTHR43792:SF1">
    <property type="entry name" value="N-ACETYLTRANSFERASE DOMAIN-CONTAINING PROTEIN"/>
    <property type="match status" value="1"/>
</dbReference>
<dbReference type="PROSITE" id="PS51186">
    <property type="entry name" value="GNAT"/>
    <property type="match status" value="1"/>
</dbReference>
<dbReference type="AlphaFoldDB" id="A0A848GEH0"/>
<feature type="domain" description="N-acetyltransferase" evidence="1">
    <location>
        <begin position="12"/>
        <end position="179"/>
    </location>
</feature>
<accession>A0A848GEH0</accession>
<keyword evidence="3" id="KW-1185">Reference proteome</keyword>
<sequence>MPELIEFETGRLVLRQWKPADRAPFAALNADPRVMEFFPARLARTESDALADRCESLIAERGWGFMAAELKDSRELIGFVGLHIPSAELPFSPCVEIGWRLACPHWGKGLATEAAREVLRFGFGTLALQEIVSFTAVVNQRSRAVMERLGMRESGSFEHPQVPEGSPLRMHCLYRLPREGLASCPIWQA</sequence>
<evidence type="ECO:0000313" key="2">
    <source>
        <dbReference type="EMBL" id="NML27841.1"/>
    </source>
</evidence>
<dbReference type="PANTHER" id="PTHR43792">
    <property type="entry name" value="GNAT FAMILY, PUTATIVE (AFU_ORTHOLOGUE AFUA_3G00765)-RELATED-RELATED"/>
    <property type="match status" value="1"/>
</dbReference>
<dbReference type="Proteomes" id="UP000580043">
    <property type="component" value="Unassembled WGS sequence"/>
</dbReference>
<dbReference type="Pfam" id="PF13302">
    <property type="entry name" value="Acetyltransf_3"/>
    <property type="match status" value="1"/>
</dbReference>
<evidence type="ECO:0000259" key="1">
    <source>
        <dbReference type="PROSITE" id="PS51186"/>
    </source>
</evidence>
<dbReference type="SUPFAM" id="SSF55729">
    <property type="entry name" value="Acyl-CoA N-acyltransferases (Nat)"/>
    <property type="match status" value="1"/>
</dbReference>
<dbReference type="InterPro" id="IPR000182">
    <property type="entry name" value="GNAT_dom"/>
</dbReference>
<proteinExistence type="predicted"/>
<organism evidence="2 3">
    <name type="scientific">Zoogloea dura</name>
    <dbReference type="NCBI Taxonomy" id="2728840"/>
    <lineage>
        <taxon>Bacteria</taxon>
        <taxon>Pseudomonadati</taxon>
        <taxon>Pseudomonadota</taxon>
        <taxon>Betaproteobacteria</taxon>
        <taxon>Rhodocyclales</taxon>
        <taxon>Zoogloeaceae</taxon>
        <taxon>Zoogloea</taxon>
    </lineage>
</organism>
<comment type="caution">
    <text evidence="2">The sequence shown here is derived from an EMBL/GenBank/DDBJ whole genome shotgun (WGS) entry which is preliminary data.</text>
</comment>
<reference evidence="2 3" key="1">
    <citation type="submission" date="2020-04" db="EMBL/GenBank/DDBJ databases">
        <title>Zoogloea sp. G-4-1-14 isolated from soil.</title>
        <authorList>
            <person name="Dahal R.H."/>
        </authorList>
    </citation>
    <scope>NUCLEOTIDE SEQUENCE [LARGE SCALE GENOMIC DNA]</scope>
    <source>
        <strain evidence="2 3">G-4-1-14</strain>
    </source>
</reference>
<protein>
    <submittedName>
        <fullName evidence="2">GNAT family N-acetyltransferase</fullName>
    </submittedName>
</protein>
<dbReference type="EMBL" id="JABBGA010000019">
    <property type="protein sequence ID" value="NML27841.1"/>
    <property type="molecule type" value="Genomic_DNA"/>
</dbReference>
<dbReference type="Gene3D" id="3.40.630.30">
    <property type="match status" value="1"/>
</dbReference>